<evidence type="ECO:0000256" key="1">
    <source>
        <dbReference type="SAM" id="SignalP"/>
    </source>
</evidence>
<name>A0A1R2BGQ2_9CILI</name>
<evidence type="ECO:0000313" key="2">
    <source>
        <dbReference type="EMBL" id="OMJ75904.1"/>
    </source>
</evidence>
<proteinExistence type="predicted"/>
<dbReference type="PANTHER" id="PTHR33459:SF7">
    <property type="entry name" value="DD-GDCA PROTEIN"/>
    <property type="match status" value="1"/>
</dbReference>
<dbReference type="Proteomes" id="UP000187209">
    <property type="component" value="Unassembled WGS sequence"/>
</dbReference>
<dbReference type="OrthoDB" id="4405280at2759"/>
<dbReference type="EMBL" id="MPUH01000662">
    <property type="protein sequence ID" value="OMJ75904.1"/>
    <property type="molecule type" value="Genomic_DNA"/>
</dbReference>
<protein>
    <recommendedName>
        <fullName evidence="4">EGF-like domain-containing protein</fullName>
    </recommendedName>
</protein>
<evidence type="ECO:0000313" key="3">
    <source>
        <dbReference type="Proteomes" id="UP000187209"/>
    </source>
</evidence>
<keyword evidence="3" id="KW-1185">Reference proteome</keyword>
<dbReference type="PANTHER" id="PTHR33459">
    <property type="entry name" value="DD-GDCA PROTEIN"/>
    <property type="match status" value="1"/>
</dbReference>
<dbReference type="AlphaFoldDB" id="A0A1R2BGQ2"/>
<evidence type="ECO:0008006" key="4">
    <source>
        <dbReference type="Google" id="ProtNLM"/>
    </source>
</evidence>
<organism evidence="2 3">
    <name type="scientific">Stentor coeruleus</name>
    <dbReference type="NCBI Taxonomy" id="5963"/>
    <lineage>
        <taxon>Eukaryota</taxon>
        <taxon>Sar</taxon>
        <taxon>Alveolata</taxon>
        <taxon>Ciliophora</taxon>
        <taxon>Postciliodesmatophora</taxon>
        <taxon>Heterotrichea</taxon>
        <taxon>Heterotrichida</taxon>
        <taxon>Stentoridae</taxon>
        <taxon>Stentor</taxon>
    </lineage>
</organism>
<dbReference type="InterPro" id="IPR052326">
    <property type="entry name" value="Diff-Dev_Assoc_Protein"/>
</dbReference>
<gene>
    <name evidence="2" type="ORF">SteCoe_24844</name>
</gene>
<feature type="chain" id="PRO_5012028720" description="EGF-like domain-containing protein" evidence="1">
    <location>
        <begin position="16"/>
        <end position="701"/>
    </location>
</feature>
<comment type="caution">
    <text evidence="2">The sequence shown here is derived from an EMBL/GenBank/DDBJ whole genome shotgun (WGS) entry which is preliminary data.</text>
</comment>
<feature type="signal peptide" evidence="1">
    <location>
        <begin position="1"/>
        <end position="15"/>
    </location>
</feature>
<sequence length="701" mass="75941">MWSLVLLSIGTLAITCPMYSCHEGGFDLTPVCGTVASDNIVLQICDGPSGSYCDVSGTITNNYTCVSGPPYVQNQAYPGEFCMVNSDCITNLCQSNKCIGQNVGYSCVSNADCTVGTYCTSGFYCALQVVSNVQCTNDYQCMNNMGCNNTLFSPGTCVPYYSLPIGAVVGNCVDMLTEGASNLCNSGACSLLNPGFDSLGICTEAFVTPTKVYPRICTEDSQCIGINSTGGSIIGACSCGMDMYGHAYCDSFLGDPPAQTLTQLWINHTTNPNIKNCHTQRRFDHFCLTQTLEPYQIQTFYESSDLATDTARYQNNDDCTKAIFNHQYWNYSPANFACKAYGCASPTQSWTGNTCVTFNEGSNIYNLNPCDSLSETNYCHLEIAQANKWSNVTCTVSPIDPPNYPGESCTNNTDCISNICVSGVCKGTAQGGSCTSSSQCNVGLYCISQNYMFTCQPLIGVNEYGCTSDYDCINTAGCLFNVTGEPGICTYYYSLAIGTPIICNSASGLNEFCQTGTCYSTGYSQYGNCTEAPVSKNPLGVPCTTNSQCTGTNSYNLPFQSTCTCGYNPNGNSYCQPFLGDPPGIAFMTFIKTFLGKSGPINLCQTTRRYSKDCYQIYANHTNTMFNVWYLDFLNFTSFPYLIDNDQCVKDMINVDFWSIPNPIHPKPVPLPPFINENITVHHSGSMMLAGLATLALAIFS</sequence>
<accession>A0A1R2BGQ2</accession>
<reference evidence="2 3" key="1">
    <citation type="submission" date="2016-11" db="EMBL/GenBank/DDBJ databases">
        <title>The macronuclear genome of Stentor coeruleus: a giant cell with tiny introns.</title>
        <authorList>
            <person name="Slabodnick M."/>
            <person name="Ruby J.G."/>
            <person name="Reiff S.B."/>
            <person name="Swart E.C."/>
            <person name="Gosai S."/>
            <person name="Prabakaran S."/>
            <person name="Witkowska E."/>
            <person name="Larue G.E."/>
            <person name="Fisher S."/>
            <person name="Freeman R.M."/>
            <person name="Gunawardena J."/>
            <person name="Chu W."/>
            <person name="Stover N.A."/>
            <person name="Gregory B.D."/>
            <person name="Nowacki M."/>
            <person name="Derisi J."/>
            <person name="Roy S.W."/>
            <person name="Marshall W.F."/>
            <person name="Sood P."/>
        </authorList>
    </citation>
    <scope>NUCLEOTIDE SEQUENCE [LARGE SCALE GENOMIC DNA]</scope>
    <source>
        <strain evidence="2">WM001</strain>
    </source>
</reference>
<keyword evidence="1" id="KW-0732">Signal</keyword>